<evidence type="ECO:0000256" key="1">
    <source>
        <dbReference type="ARBA" id="ARBA00001946"/>
    </source>
</evidence>
<dbReference type="InterPro" id="IPR015797">
    <property type="entry name" value="NUDIX_hydrolase-like_dom_sf"/>
</dbReference>
<dbReference type="SUPFAM" id="SSF55811">
    <property type="entry name" value="Nudix"/>
    <property type="match status" value="1"/>
</dbReference>
<dbReference type="InterPro" id="IPR020084">
    <property type="entry name" value="NUDIX_hydrolase_CS"/>
</dbReference>
<proteinExistence type="inferred from homology"/>
<evidence type="ECO:0000259" key="4">
    <source>
        <dbReference type="PROSITE" id="PS51462"/>
    </source>
</evidence>
<evidence type="ECO:0000313" key="6">
    <source>
        <dbReference type="Proteomes" id="UP000587942"/>
    </source>
</evidence>
<dbReference type="GO" id="GO:0016787">
    <property type="term" value="F:hydrolase activity"/>
    <property type="evidence" value="ECO:0007669"/>
    <property type="project" value="UniProtKB-KW"/>
</dbReference>
<keyword evidence="2 3" id="KW-0378">Hydrolase</keyword>
<evidence type="ECO:0000313" key="5">
    <source>
        <dbReference type="EMBL" id="NKE06943.1"/>
    </source>
</evidence>
<feature type="domain" description="Nudix hydrolase" evidence="4">
    <location>
        <begin position="19"/>
        <end position="151"/>
    </location>
</feature>
<gene>
    <name evidence="5" type="ORF">GWK17_15955</name>
</gene>
<dbReference type="InterPro" id="IPR000086">
    <property type="entry name" value="NUDIX_hydrolase_dom"/>
</dbReference>
<dbReference type="RefSeq" id="WP_167833352.1">
    <property type="nucleotide sequence ID" value="NZ_JAAVUM010000011.1"/>
</dbReference>
<dbReference type="AlphaFoldDB" id="A0A846TEJ0"/>
<dbReference type="Pfam" id="PF00293">
    <property type="entry name" value="NUDIX"/>
    <property type="match status" value="1"/>
</dbReference>
<dbReference type="Gene3D" id="3.90.79.10">
    <property type="entry name" value="Nucleoside Triphosphate Pyrophosphohydrolase"/>
    <property type="match status" value="1"/>
</dbReference>
<dbReference type="PANTHER" id="PTHR43046">
    <property type="entry name" value="GDP-MANNOSE MANNOSYL HYDROLASE"/>
    <property type="match status" value="1"/>
</dbReference>
<dbReference type="PRINTS" id="PR00502">
    <property type="entry name" value="NUDIXFAMILY"/>
</dbReference>
<organism evidence="5 6">
    <name type="scientific">Mesobacillus selenatarsenatis</name>
    <dbReference type="NCBI Taxonomy" id="388741"/>
    <lineage>
        <taxon>Bacteria</taxon>
        <taxon>Bacillati</taxon>
        <taxon>Bacillota</taxon>
        <taxon>Bacilli</taxon>
        <taxon>Bacillales</taxon>
        <taxon>Bacillaceae</taxon>
        <taxon>Mesobacillus</taxon>
    </lineage>
</organism>
<name>A0A846TEJ0_9BACI</name>
<comment type="caution">
    <text evidence="5">The sequence shown here is derived from an EMBL/GenBank/DDBJ whole genome shotgun (WGS) entry which is preliminary data.</text>
</comment>
<sequence>MGMSNYYQDLRDKVGSDLIFMPSVAGIVRNEAGEILFQNKGNGEKWSLPAGAIELGEAPAEAVVREVWEETGLHILPEKLLGVFGGKEFRYEYPNGHKVEYVVFVFDCRPVGGEYNPIDSETAELRYFSSENKPELALPYPESIFVKSDSEKTEFQWDDGWMRSLQGRGR</sequence>
<evidence type="ECO:0000256" key="2">
    <source>
        <dbReference type="ARBA" id="ARBA00022801"/>
    </source>
</evidence>
<dbReference type="PANTHER" id="PTHR43046:SF2">
    <property type="entry name" value="8-OXO-DGTP DIPHOSPHATASE-RELATED"/>
    <property type="match status" value="1"/>
</dbReference>
<reference evidence="5 6" key="1">
    <citation type="submission" date="2020-03" db="EMBL/GenBank/DDBJ databases">
        <authorList>
            <person name="Sun Q."/>
        </authorList>
    </citation>
    <scope>NUCLEOTIDE SEQUENCE [LARGE SCALE GENOMIC DNA]</scope>
    <source>
        <strain evidence="5 6">KACC 21451</strain>
    </source>
</reference>
<dbReference type="CDD" id="cd04676">
    <property type="entry name" value="NUDIX_Hydrolase"/>
    <property type="match status" value="1"/>
</dbReference>
<comment type="cofactor">
    <cofactor evidence="1">
        <name>Mg(2+)</name>
        <dbReference type="ChEBI" id="CHEBI:18420"/>
    </cofactor>
</comment>
<dbReference type="Proteomes" id="UP000587942">
    <property type="component" value="Unassembled WGS sequence"/>
</dbReference>
<evidence type="ECO:0000256" key="3">
    <source>
        <dbReference type="RuleBase" id="RU003476"/>
    </source>
</evidence>
<accession>A0A846TEJ0</accession>
<comment type="similarity">
    <text evidence="3">Belongs to the Nudix hydrolase family.</text>
</comment>
<dbReference type="InterPro" id="IPR020476">
    <property type="entry name" value="Nudix_hydrolase"/>
</dbReference>
<protein>
    <submittedName>
        <fullName evidence="5">NUDIX domain-containing protein</fullName>
    </submittedName>
</protein>
<dbReference type="PROSITE" id="PS00893">
    <property type="entry name" value="NUDIX_BOX"/>
    <property type="match status" value="1"/>
</dbReference>
<dbReference type="PROSITE" id="PS51462">
    <property type="entry name" value="NUDIX"/>
    <property type="match status" value="1"/>
</dbReference>
<dbReference type="EMBL" id="JAAVUM010000011">
    <property type="protein sequence ID" value="NKE06943.1"/>
    <property type="molecule type" value="Genomic_DNA"/>
</dbReference>